<proteinExistence type="predicted"/>
<evidence type="ECO:0000313" key="1">
    <source>
        <dbReference type="EMBL" id="KKL25387.1"/>
    </source>
</evidence>
<name>A0A0F9CG10_9ZZZZ</name>
<dbReference type="AlphaFoldDB" id="A0A0F9CG10"/>
<dbReference type="EMBL" id="LAZR01036234">
    <property type="protein sequence ID" value="KKL25387.1"/>
    <property type="molecule type" value="Genomic_DNA"/>
</dbReference>
<accession>A0A0F9CG10</accession>
<reference evidence="1" key="1">
    <citation type="journal article" date="2015" name="Nature">
        <title>Complex archaea that bridge the gap between prokaryotes and eukaryotes.</title>
        <authorList>
            <person name="Spang A."/>
            <person name="Saw J.H."/>
            <person name="Jorgensen S.L."/>
            <person name="Zaremba-Niedzwiedzka K."/>
            <person name="Martijn J."/>
            <person name="Lind A.E."/>
            <person name="van Eijk R."/>
            <person name="Schleper C."/>
            <person name="Guy L."/>
            <person name="Ettema T.J."/>
        </authorList>
    </citation>
    <scope>NUCLEOTIDE SEQUENCE</scope>
</reference>
<comment type="caution">
    <text evidence="1">The sequence shown here is derived from an EMBL/GenBank/DDBJ whole genome shotgun (WGS) entry which is preliminary data.</text>
</comment>
<protein>
    <submittedName>
        <fullName evidence="1">Uncharacterized protein</fullName>
    </submittedName>
</protein>
<gene>
    <name evidence="1" type="ORF">LCGC14_2405840</name>
</gene>
<sequence length="68" mass="7980">MTILSAICDGCGIKLKTNEVYTGGDSYNRCRKCDLEHNLYRAKREYEAKRQWIARIKKELKKLNAEKN</sequence>
<organism evidence="1">
    <name type="scientific">marine sediment metagenome</name>
    <dbReference type="NCBI Taxonomy" id="412755"/>
    <lineage>
        <taxon>unclassified sequences</taxon>
        <taxon>metagenomes</taxon>
        <taxon>ecological metagenomes</taxon>
    </lineage>
</organism>